<organism evidence="2 3">
    <name type="scientific">Durusdinium trenchii</name>
    <dbReference type="NCBI Taxonomy" id="1381693"/>
    <lineage>
        <taxon>Eukaryota</taxon>
        <taxon>Sar</taxon>
        <taxon>Alveolata</taxon>
        <taxon>Dinophyceae</taxon>
        <taxon>Suessiales</taxon>
        <taxon>Symbiodiniaceae</taxon>
        <taxon>Durusdinium</taxon>
    </lineage>
</organism>
<comment type="caution">
    <text evidence="2">The sequence shown here is derived from an EMBL/GenBank/DDBJ whole genome shotgun (WGS) entry which is preliminary data.</text>
</comment>
<name>A0ABP0MW91_9DINO</name>
<reference evidence="2 3" key="1">
    <citation type="submission" date="2024-02" db="EMBL/GenBank/DDBJ databases">
        <authorList>
            <person name="Chen Y."/>
            <person name="Shah S."/>
            <person name="Dougan E. K."/>
            <person name="Thang M."/>
            <person name="Chan C."/>
        </authorList>
    </citation>
    <scope>NUCLEOTIDE SEQUENCE [LARGE SCALE GENOMIC DNA]</scope>
</reference>
<feature type="region of interest" description="Disordered" evidence="1">
    <location>
        <begin position="491"/>
        <end position="516"/>
    </location>
</feature>
<accession>A0ABP0MW91</accession>
<dbReference type="EMBL" id="CAXAMN010020158">
    <property type="protein sequence ID" value="CAK9055782.1"/>
    <property type="molecule type" value="Genomic_DNA"/>
</dbReference>
<dbReference type="Proteomes" id="UP001642484">
    <property type="component" value="Unassembled WGS sequence"/>
</dbReference>
<feature type="region of interest" description="Disordered" evidence="1">
    <location>
        <begin position="148"/>
        <end position="182"/>
    </location>
</feature>
<evidence type="ECO:0000313" key="3">
    <source>
        <dbReference type="Proteomes" id="UP001642484"/>
    </source>
</evidence>
<feature type="compositionally biased region" description="Basic residues" evidence="1">
    <location>
        <begin position="166"/>
        <end position="177"/>
    </location>
</feature>
<sequence>MSVNGLRFGADAFSSKGPVETKTGSVIYWGDPQSFHDWEFRVLLKIQILEANEAAARAGLETAEDEKKEREEFEAGLDEEGYEKFPSTEELDSSTSLSEPMRCELLIELSGLTHQEALVIKACAGSPLSFEKVANTLIEHYGSVHLRGGRSLGHQGPSMGSGKGKPSTHKGKGKGRNPWHTGYFAETTSVQDDWEEEFAEDIVEDEEPLVGLLAGADEEEPEEDEYEHEEVEEWESIALNAMADLEGSPDIDASSLGESIQLQIAALELSDEVVEAVVAHFNEQVSYQTGHTAASLHQILDEALVANANEQDPLEDDGSFEFPEPTSFTAVAVNQTTGDVMLNLPTVDVMDPDDPHVYAALDEGCNTTCHSSAWGEMATKKLEARGYSFQWKEDADAQDGEESIYGYLESYEADEEEEQDTPEAEDDEPMEAVVVEETRLDELRAQVQASKESDRGRGVVESCNEHDRMTWIGSDAAPQKEKVRMQIRVRGTPDPTIPEDVEVESEEEESPVVEEQGRSRDLIVEGDNQDFNSASPKMKALILEAMRGEWGKFEHYSAAVLISGPDLEKLPRQGHTIIPSKWVLVDKHEYLKGKKEYTPKIKDEVSGNVWTVKHVM</sequence>
<proteinExistence type="predicted"/>
<keyword evidence="3" id="KW-1185">Reference proteome</keyword>
<feature type="compositionally biased region" description="Acidic residues" evidence="1">
    <location>
        <begin position="497"/>
        <end position="512"/>
    </location>
</feature>
<protein>
    <submittedName>
        <fullName evidence="2">Uncharacterized protein</fullName>
    </submittedName>
</protein>
<evidence type="ECO:0000256" key="1">
    <source>
        <dbReference type="SAM" id="MobiDB-lite"/>
    </source>
</evidence>
<evidence type="ECO:0000313" key="2">
    <source>
        <dbReference type="EMBL" id="CAK9055782.1"/>
    </source>
</evidence>
<gene>
    <name evidence="2" type="ORF">CCMP2556_LOCUS27716</name>
</gene>